<reference evidence="2 3" key="1">
    <citation type="submission" date="2014-04" db="EMBL/GenBank/DDBJ databases">
        <authorList>
            <consortium name="DOE Joint Genome Institute"/>
            <person name="Kuo A."/>
            <person name="Ruytinx J."/>
            <person name="Rineau F."/>
            <person name="Colpaert J."/>
            <person name="Kohler A."/>
            <person name="Nagy L.G."/>
            <person name="Floudas D."/>
            <person name="Copeland A."/>
            <person name="Barry K.W."/>
            <person name="Cichocki N."/>
            <person name="Veneault-Fourrey C."/>
            <person name="LaButti K."/>
            <person name="Lindquist E.A."/>
            <person name="Lipzen A."/>
            <person name="Lundell T."/>
            <person name="Morin E."/>
            <person name="Murat C."/>
            <person name="Sun H."/>
            <person name="Tunlid A."/>
            <person name="Henrissat B."/>
            <person name="Grigoriev I.V."/>
            <person name="Hibbett D.S."/>
            <person name="Martin F."/>
            <person name="Nordberg H.P."/>
            <person name="Cantor M.N."/>
            <person name="Hua S.X."/>
        </authorList>
    </citation>
    <scope>NUCLEOTIDE SEQUENCE [LARGE SCALE GENOMIC DNA]</scope>
    <source>
        <strain evidence="2 3">UH-Slu-Lm8-n1</strain>
    </source>
</reference>
<organism evidence="2 3">
    <name type="scientific">Suillus luteus UH-Slu-Lm8-n1</name>
    <dbReference type="NCBI Taxonomy" id="930992"/>
    <lineage>
        <taxon>Eukaryota</taxon>
        <taxon>Fungi</taxon>
        <taxon>Dikarya</taxon>
        <taxon>Basidiomycota</taxon>
        <taxon>Agaricomycotina</taxon>
        <taxon>Agaricomycetes</taxon>
        <taxon>Agaricomycetidae</taxon>
        <taxon>Boletales</taxon>
        <taxon>Suillineae</taxon>
        <taxon>Suillaceae</taxon>
        <taxon>Suillus</taxon>
    </lineage>
</organism>
<proteinExistence type="predicted"/>
<dbReference type="AlphaFoldDB" id="A0A0D0BNA9"/>
<dbReference type="EMBL" id="KN835148">
    <property type="protein sequence ID" value="KIK47302.1"/>
    <property type="molecule type" value="Genomic_DNA"/>
</dbReference>
<name>A0A0D0BNA9_9AGAM</name>
<sequence length="71" mass="8095">MGEALIHFLMLILVLPTYPRGSRSIAPAHMVQQCILNLVCTGHRSRCKLNYLRNDSCTSIERTLPQWNQAL</sequence>
<evidence type="ECO:0000313" key="3">
    <source>
        <dbReference type="Proteomes" id="UP000054485"/>
    </source>
</evidence>
<gene>
    <name evidence="2" type="ORF">CY34DRAFT_263893</name>
</gene>
<feature type="signal peptide" evidence="1">
    <location>
        <begin position="1"/>
        <end position="24"/>
    </location>
</feature>
<feature type="chain" id="PRO_5002208204" description="Secreted protein" evidence="1">
    <location>
        <begin position="25"/>
        <end position="71"/>
    </location>
</feature>
<keyword evidence="3" id="KW-1185">Reference proteome</keyword>
<evidence type="ECO:0000256" key="1">
    <source>
        <dbReference type="SAM" id="SignalP"/>
    </source>
</evidence>
<dbReference type="Proteomes" id="UP000054485">
    <property type="component" value="Unassembled WGS sequence"/>
</dbReference>
<dbReference type="InParanoid" id="A0A0D0BNA9"/>
<evidence type="ECO:0000313" key="2">
    <source>
        <dbReference type="EMBL" id="KIK47302.1"/>
    </source>
</evidence>
<protein>
    <recommendedName>
        <fullName evidence="4">Secreted protein</fullName>
    </recommendedName>
</protein>
<evidence type="ECO:0008006" key="4">
    <source>
        <dbReference type="Google" id="ProtNLM"/>
    </source>
</evidence>
<keyword evidence="1" id="KW-0732">Signal</keyword>
<reference evidence="3" key="2">
    <citation type="submission" date="2015-01" db="EMBL/GenBank/DDBJ databases">
        <title>Evolutionary Origins and Diversification of the Mycorrhizal Mutualists.</title>
        <authorList>
            <consortium name="DOE Joint Genome Institute"/>
            <consortium name="Mycorrhizal Genomics Consortium"/>
            <person name="Kohler A."/>
            <person name="Kuo A."/>
            <person name="Nagy L.G."/>
            <person name="Floudas D."/>
            <person name="Copeland A."/>
            <person name="Barry K.W."/>
            <person name="Cichocki N."/>
            <person name="Veneault-Fourrey C."/>
            <person name="LaButti K."/>
            <person name="Lindquist E.A."/>
            <person name="Lipzen A."/>
            <person name="Lundell T."/>
            <person name="Morin E."/>
            <person name="Murat C."/>
            <person name="Riley R."/>
            <person name="Ohm R."/>
            <person name="Sun H."/>
            <person name="Tunlid A."/>
            <person name="Henrissat B."/>
            <person name="Grigoriev I.V."/>
            <person name="Hibbett D.S."/>
            <person name="Martin F."/>
        </authorList>
    </citation>
    <scope>NUCLEOTIDE SEQUENCE [LARGE SCALE GENOMIC DNA]</scope>
    <source>
        <strain evidence="3">UH-Slu-Lm8-n1</strain>
    </source>
</reference>
<dbReference type="OrthoDB" id="10325442at2759"/>
<accession>A0A0D0BNA9</accession>
<dbReference type="HOGENOM" id="CLU_2741723_0_0_1"/>